<evidence type="ECO:0000259" key="1">
    <source>
        <dbReference type="Pfam" id="PF10615"/>
    </source>
</evidence>
<dbReference type="AlphaFoldDB" id="A0A0V9UJK1"/>
<organism evidence="2 3">
    <name type="scientific">Rhodococcus pyridinivorans KG-16</name>
    <dbReference type="NCBI Taxonomy" id="1441730"/>
    <lineage>
        <taxon>Bacteria</taxon>
        <taxon>Bacillati</taxon>
        <taxon>Actinomycetota</taxon>
        <taxon>Actinomycetes</taxon>
        <taxon>Mycobacteriales</taxon>
        <taxon>Nocardiaceae</taxon>
        <taxon>Rhodococcus</taxon>
    </lineage>
</organism>
<accession>A0A0V9UJK1</accession>
<comment type="caution">
    <text evidence="2">The sequence shown here is derived from an EMBL/GenBank/DDBJ whole genome shotgun (WGS) entry which is preliminary data.</text>
</comment>
<dbReference type="EMBL" id="AZXY01000006">
    <property type="protein sequence ID" value="KSZ58183.1"/>
    <property type="molecule type" value="Genomic_DNA"/>
</dbReference>
<dbReference type="Pfam" id="PF10615">
    <property type="entry name" value="DUF2470"/>
    <property type="match status" value="1"/>
</dbReference>
<reference evidence="2 3" key="2">
    <citation type="journal article" date="2016" name="Genome Announc.">
        <title>Draft Genome Sequence of a Versatile Hydrocarbon-Degrading Bacterium, Rhodococcus pyridinivorans Strain KG-16, Collected from Oil Fields in India.</title>
        <authorList>
            <person name="Aggarwal R.K."/>
            <person name="Dawar C."/>
            <person name="Phanindranath R."/>
            <person name="Mutnuri L."/>
            <person name="Dayal A.M."/>
        </authorList>
    </citation>
    <scope>NUCLEOTIDE SEQUENCE [LARGE SCALE GENOMIC DNA]</scope>
    <source>
        <strain evidence="2 3">KG-16</strain>
    </source>
</reference>
<proteinExistence type="predicted"/>
<dbReference type="InterPro" id="IPR019595">
    <property type="entry name" value="DUF2470"/>
</dbReference>
<dbReference type="PATRIC" id="fig|1441730.3.peg.2788"/>
<feature type="domain" description="DUF2470" evidence="1">
    <location>
        <begin position="168"/>
        <end position="238"/>
    </location>
</feature>
<name>A0A0V9UJK1_9NOCA</name>
<evidence type="ECO:0000313" key="2">
    <source>
        <dbReference type="EMBL" id="KSZ58183.1"/>
    </source>
</evidence>
<dbReference type="Proteomes" id="UP000053060">
    <property type="component" value="Unassembled WGS sequence"/>
</dbReference>
<reference evidence="3" key="1">
    <citation type="submission" date="2015-01" db="EMBL/GenBank/DDBJ databases">
        <title>Draft genome sequence of Rhodococcus pyridinivorans strain KG-16, a hydrocarbon-degrading bacterium.</title>
        <authorList>
            <person name="Aggarwal R.K."/>
            <person name="Dawar C."/>
        </authorList>
    </citation>
    <scope>NUCLEOTIDE SEQUENCE [LARGE SCALE GENOMIC DNA]</scope>
    <source>
        <strain evidence="3">KG-16</strain>
    </source>
</reference>
<dbReference type="Gene3D" id="3.20.180.10">
    <property type="entry name" value="PNP-oxidase-like"/>
    <property type="match status" value="1"/>
</dbReference>
<dbReference type="InterPro" id="IPR037119">
    <property type="entry name" value="Haem_oxidase_HugZ-like_sf"/>
</dbReference>
<gene>
    <name evidence="2" type="ORF">Z045_13420</name>
</gene>
<sequence length="255" mass="27660">MQTTTSVIPAPTTAERVRTALIRADTTQLAIDGCDPLPTSVHHLLDDGQVAVVVAEDSLPVALAWQAGSAGIPAMLELTDHSPIALRNPVRSLIWLSGTLRPVEHPRRLAAEIAEILPHPELLDVGHRSELLCLTLDSVVAADTTGAEAVDVTDVLDAAPDPFAALETEWLQHLEQDHADIVRQIARRIPPAHRGGRIRPLGLDRYGLRLRVESEGDDHDVRIPFHEPVDDPAALGRALRLLVGCPFRNGLPPRT</sequence>
<evidence type="ECO:0000313" key="3">
    <source>
        <dbReference type="Proteomes" id="UP000053060"/>
    </source>
</evidence>
<dbReference type="RefSeq" id="WP_016691823.1">
    <property type="nucleotide sequence ID" value="NZ_AZXY01000006.1"/>
</dbReference>
<protein>
    <submittedName>
        <fullName evidence="2">Prephenate dehydratase</fullName>
    </submittedName>
</protein>
<dbReference type="SUPFAM" id="SSF50475">
    <property type="entry name" value="FMN-binding split barrel"/>
    <property type="match status" value="1"/>
</dbReference>